<keyword evidence="2" id="KW-1185">Reference proteome</keyword>
<dbReference type="EMBL" id="CP001431">
    <property type="protein sequence ID" value="ACT69748.1"/>
    <property type="molecule type" value="Genomic_DNA"/>
</dbReference>
<organism evidence="1 2">
    <name type="scientific">Neorickettsia risticii (strain Illinois)</name>
    <dbReference type="NCBI Taxonomy" id="434131"/>
    <lineage>
        <taxon>Bacteria</taxon>
        <taxon>Pseudomonadati</taxon>
        <taxon>Pseudomonadota</taxon>
        <taxon>Alphaproteobacteria</taxon>
        <taxon>Rickettsiales</taxon>
        <taxon>Anaplasmataceae</taxon>
        <taxon>Neorickettsia</taxon>
    </lineage>
</organism>
<reference evidence="1 2" key="1">
    <citation type="journal article" date="2009" name="Nucleic Acids Res.">
        <title>Analysis of complete genome sequence of Neorickettsia risticii: causative agent of Potomac horse fever.</title>
        <authorList>
            <person name="Lin M."/>
            <person name="Zhang C."/>
            <person name="Gibson K."/>
            <person name="Rikihisa Y."/>
        </authorList>
    </citation>
    <scope>NUCLEOTIDE SEQUENCE [LARGE SCALE GENOMIC DNA]</scope>
    <source>
        <strain evidence="1 2">Illinois</strain>
    </source>
</reference>
<evidence type="ECO:0000313" key="2">
    <source>
        <dbReference type="Proteomes" id="UP000001627"/>
    </source>
</evidence>
<proteinExistence type="predicted"/>
<dbReference type="STRING" id="434131.NRI_0783"/>
<name>C6V5T7_NEORI</name>
<protein>
    <submittedName>
        <fullName evidence="1">Uncharacterized protein</fullName>
    </submittedName>
</protein>
<dbReference type="AlphaFoldDB" id="C6V5T7"/>
<gene>
    <name evidence="1" type="ordered locus">NRI_0783</name>
</gene>
<accession>C6V5T7</accession>
<sequence length="49" mass="5468">MGIFSASYIGAMFFLYCRFFENVTLCGGFVLPYPISFSNQFNVAVALIT</sequence>
<dbReference type="Proteomes" id="UP000001627">
    <property type="component" value="Chromosome"/>
</dbReference>
<dbReference type="KEGG" id="nri:NRI_0783"/>
<evidence type="ECO:0000313" key="1">
    <source>
        <dbReference type="EMBL" id="ACT69748.1"/>
    </source>
</evidence>
<dbReference type="HOGENOM" id="CLU_3138215_0_0_5"/>